<dbReference type="GO" id="GO:0046654">
    <property type="term" value="P:tetrahydrofolate biosynthetic process"/>
    <property type="evidence" value="ECO:0007669"/>
    <property type="project" value="UniProtKB-UniPathway"/>
</dbReference>
<keyword evidence="4 8" id="KW-0554">One-carbon metabolism</keyword>
<evidence type="ECO:0000313" key="12">
    <source>
        <dbReference type="Proteomes" id="UP000278081"/>
    </source>
</evidence>
<gene>
    <name evidence="11" type="ORF">EFR84_06190</name>
</gene>
<dbReference type="OrthoDB" id="9804315at2"/>
<dbReference type="PROSITE" id="PS00075">
    <property type="entry name" value="DHFR_1"/>
    <property type="match status" value="1"/>
</dbReference>
<protein>
    <recommendedName>
        <fullName evidence="3 8">Dihydrofolate reductase</fullName>
        <ecNumber evidence="3 8">1.5.1.3</ecNumber>
    </recommendedName>
</protein>
<dbReference type="PIRSF" id="PIRSF000194">
    <property type="entry name" value="DHFR"/>
    <property type="match status" value="1"/>
</dbReference>
<dbReference type="GO" id="GO:0046655">
    <property type="term" value="P:folic acid metabolic process"/>
    <property type="evidence" value="ECO:0007669"/>
    <property type="project" value="TreeGrafter"/>
</dbReference>
<name>A0A432P760_9HYPH</name>
<dbReference type="GO" id="GO:0046452">
    <property type="term" value="P:dihydrofolate metabolic process"/>
    <property type="evidence" value="ECO:0007669"/>
    <property type="project" value="TreeGrafter"/>
</dbReference>
<dbReference type="EC" id="1.5.1.3" evidence="3 8"/>
<dbReference type="GO" id="GO:0070401">
    <property type="term" value="F:NADP+ binding"/>
    <property type="evidence" value="ECO:0007669"/>
    <property type="project" value="UniProtKB-ARBA"/>
</dbReference>
<accession>A0A432P760</accession>
<evidence type="ECO:0000256" key="1">
    <source>
        <dbReference type="ARBA" id="ARBA00004903"/>
    </source>
</evidence>
<dbReference type="RefSeq" id="WP_126908133.1">
    <property type="nucleotide sequence ID" value="NZ_ML133751.1"/>
</dbReference>
<dbReference type="Gene3D" id="3.40.430.10">
    <property type="entry name" value="Dihydrofolate Reductase, subunit A"/>
    <property type="match status" value="1"/>
</dbReference>
<evidence type="ECO:0000256" key="9">
    <source>
        <dbReference type="RuleBase" id="RU004474"/>
    </source>
</evidence>
<evidence type="ECO:0000256" key="6">
    <source>
        <dbReference type="ARBA" id="ARBA00023002"/>
    </source>
</evidence>
<dbReference type="CDD" id="cd00209">
    <property type="entry name" value="DHFR"/>
    <property type="match status" value="1"/>
</dbReference>
<evidence type="ECO:0000313" key="11">
    <source>
        <dbReference type="EMBL" id="RUM08376.1"/>
    </source>
</evidence>
<comment type="similarity">
    <text evidence="2 8 9">Belongs to the dihydrofolate reductase family.</text>
</comment>
<dbReference type="FunFam" id="3.40.430.10:FF:000001">
    <property type="entry name" value="Dihydrofolate reductase"/>
    <property type="match status" value="1"/>
</dbReference>
<comment type="caution">
    <text evidence="11">The sequence shown here is derived from an EMBL/GenBank/DDBJ whole genome shotgun (WGS) entry which is preliminary data.</text>
</comment>
<dbReference type="InterPro" id="IPR024072">
    <property type="entry name" value="DHFR-like_dom_sf"/>
</dbReference>
<evidence type="ECO:0000256" key="5">
    <source>
        <dbReference type="ARBA" id="ARBA00022857"/>
    </source>
</evidence>
<dbReference type="AlphaFoldDB" id="A0A432P760"/>
<evidence type="ECO:0000259" key="10">
    <source>
        <dbReference type="PROSITE" id="PS51330"/>
    </source>
</evidence>
<dbReference type="GO" id="GO:0006730">
    <property type="term" value="P:one-carbon metabolic process"/>
    <property type="evidence" value="ECO:0007669"/>
    <property type="project" value="UniProtKB-KW"/>
</dbReference>
<dbReference type="Proteomes" id="UP000278081">
    <property type="component" value="Unassembled WGS sequence"/>
</dbReference>
<dbReference type="InterPro" id="IPR001796">
    <property type="entry name" value="DHFR_dom"/>
</dbReference>
<keyword evidence="5 8" id="KW-0521">NADP</keyword>
<dbReference type="EMBL" id="RJTJ01000004">
    <property type="protein sequence ID" value="RUM08376.1"/>
    <property type="molecule type" value="Genomic_DNA"/>
</dbReference>
<proteinExistence type="inferred from homology"/>
<organism evidence="11 12">
    <name type="scientific">Rhizobium chutanense</name>
    <dbReference type="NCBI Taxonomy" id="2035448"/>
    <lineage>
        <taxon>Bacteria</taxon>
        <taxon>Pseudomonadati</taxon>
        <taxon>Pseudomonadota</taxon>
        <taxon>Alphaproteobacteria</taxon>
        <taxon>Hyphomicrobiales</taxon>
        <taxon>Rhizobiaceae</taxon>
        <taxon>Rhizobium/Agrobacterium group</taxon>
        <taxon>Rhizobium</taxon>
    </lineage>
</organism>
<dbReference type="InterPro" id="IPR012259">
    <property type="entry name" value="DHFR"/>
</dbReference>
<dbReference type="PRINTS" id="PR00070">
    <property type="entry name" value="DHFR"/>
</dbReference>
<dbReference type="Pfam" id="PF00186">
    <property type="entry name" value="DHFR_1"/>
    <property type="match status" value="1"/>
</dbReference>
<comment type="function">
    <text evidence="7 8">Key enzyme in folate metabolism. Catalyzes an essential reaction for de novo glycine and purine synthesis, and for DNA precursor synthesis.</text>
</comment>
<comment type="catalytic activity">
    <reaction evidence="8">
        <text>(6S)-5,6,7,8-tetrahydrofolate + NADP(+) = 7,8-dihydrofolate + NADPH + H(+)</text>
        <dbReference type="Rhea" id="RHEA:15009"/>
        <dbReference type="ChEBI" id="CHEBI:15378"/>
        <dbReference type="ChEBI" id="CHEBI:57451"/>
        <dbReference type="ChEBI" id="CHEBI:57453"/>
        <dbReference type="ChEBI" id="CHEBI:57783"/>
        <dbReference type="ChEBI" id="CHEBI:58349"/>
        <dbReference type="EC" id="1.5.1.3"/>
    </reaction>
</comment>
<feature type="domain" description="DHFR" evidence="10">
    <location>
        <begin position="5"/>
        <end position="169"/>
    </location>
</feature>
<reference evidence="11 12" key="1">
    <citation type="submission" date="2018-11" db="EMBL/GenBank/DDBJ databases">
        <title>Rhizobium chutanense sp. nov., isolated from root nodules of Phaseolus vulgaris in China.</title>
        <authorList>
            <person name="Huo Y."/>
        </authorList>
    </citation>
    <scope>NUCLEOTIDE SEQUENCE [LARGE SCALE GENOMIC DNA]</scope>
    <source>
        <strain evidence="11 12">C16</strain>
    </source>
</reference>
<dbReference type="PROSITE" id="PS51330">
    <property type="entry name" value="DHFR_2"/>
    <property type="match status" value="1"/>
</dbReference>
<sequence>MADIRKTIVVAVARNGVIGRDGDMPWRLSSDLKRFKALTLGKPVVMGRKTYDSIGKPLPGRPNVVISRQATIGHPDVQMAHSLAEAMTAAERLARETGVDEICIIGGGQVYTQAVDLADRMCITHVEADLDGDASFPAIDPDIWRAGETIAVPAGEKDTYPTRFVVYERRHA</sequence>
<dbReference type="GO" id="GO:0005829">
    <property type="term" value="C:cytosol"/>
    <property type="evidence" value="ECO:0007669"/>
    <property type="project" value="TreeGrafter"/>
</dbReference>
<keyword evidence="6 8" id="KW-0560">Oxidoreductase</keyword>
<dbReference type="PANTHER" id="PTHR48069:SF3">
    <property type="entry name" value="DIHYDROFOLATE REDUCTASE"/>
    <property type="match status" value="1"/>
</dbReference>
<dbReference type="GO" id="GO:0004146">
    <property type="term" value="F:dihydrofolate reductase activity"/>
    <property type="evidence" value="ECO:0007669"/>
    <property type="project" value="UniProtKB-EC"/>
</dbReference>
<evidence type="ECO:0000256" key="7">
    <source>
        <dbReference type="ARBA" id="ARBA00025067"/>
    </source>
</evidence>
<evidence type="ECO:0000256" key="3">
    <source>
        <dbReference type="ARBA" id="ARBA00012856"/>
    </source>
</evidence>
<evidence type="ECO:0000256" key="8">
    <source>
        <dbReference type="PIRNR" id="PIRNR000194"/>
    </source>
</evidence>
<evidence type="ECO:0000256" key="2">
    <source>
        <dbReference type="ARBA" id="ARBA00009539"/>
    </source>
</evidence>
<evidence type="ECO:0000256" key="4">
    <source>
        <dbReference type="ARBA" id="ARBA00022563"/>
    </source>
</evidence>
<dbReference type="UniPathway" id="UPA00077">
    <property type="reaction ID" value="UER00158"/>
</dbReference>
<comment type="pathway">
    <text evidence="1 8">Cofactor biosynthesis; tetrahydrofolate biosynthesis; 5,6,7,8-tetrahydrofolate from 7,8-dihydrofolate: step 1/1.</text>
</comment>
<dbReference type="PANTHER" id="PTHR48069">
    <property type="entry name" value="DIHYDROFOLATE REDUCTASE"/>
    <property type="match status" value="1"/>
</dbReference>
<dbReference type="InterPro" id="IPR017925">
    <property type="entry name" value="DHFR_CS"/>
</dbReference>
<dbReference type="SUPFAM" id="SSF53597">
    <property type="entry name" value="Dihydrofolate reductase-like"/>
    <property type="match status" value="1"/>
</dbReference>